<dbReference type="EMBL" id="GGFL01007846">
    <property type="protein sequence ID" value="MBW72024.1"/>
    <property type="molecule type" value="Transcribed_RNA"/>
</dbReference>
<reference evidence="2" key="1">
    <citation type="submission" date="2018-01" db="EMBL/GenBank/DDBJ databases">
        <title>An insight into the sialome of Amazonian anophelines.</title>
        <authorList>
            <person name="Ribeiro J.M."/>
            <person name="Scarpassa V."/>
            <person name="Calvo E."/>
        </authorList>
    </citation>
    <scope>NUCLEOTIDE SEQUENCE</scope>
</reference>
<evidence type="ECO:0000256" key="1">
    <source>
        <dbReference type="SAM" id="SignalP"/>
    </source>
</evidence>
<feature type="chain" id="PRO_5014856872" evidence="1">
    <location>
        <begin position="18"/>
        <end position="104"/>
    </location>
</feature>
<name>A0A2M4D359_ANODA</name>
<accession>A0A2M4D359</accession>
<feature type="signal peptide" evidence="1">
    <location>
        <begin position="1"/>
        <end position="17"/>
    </location>
</feature>
<organism evidence="2">
    <name type="scientific">Anopheles darlingi</name>
    <name type="common">Mosquito</name>
    <dbReference type="NCBI Taxonomy" id="43151"/>
    <lineage>
        <taxon>Eukaryota</taxon>
        <taxon>Metazoa</taxon>
        <taxon>Ecdysozoa</taxon>
        <taxon>Arthropoda</taxon>
        <taxon>Hexapoda</taxon>
        <taxon>Insecta</taxon>
        <taxon>Pterygota</taxon>
        <taxon>Neoptera</taxon>
        <taxon>Endopterygota</taxon>
        <taxon>Diptera</taxon>
        <taxon>Nematocera</taxon>
        <taxon>Culicoidea</taxon>
        <taxon>Culicidae</taxon>
        <taxon>Anophelinae</taxon>
        <taxon>Anopheles</taxon>
    </lineage>
</organism>
<proteinExistence type="predicted"/>
<evidence type="ECO:0000313" key="2">
    <source>
        <dbReference type="EMBL" id="MBW72024.1"/>
    </source>
</evidence>
<sequence>MQIIILIIIVLCKQSFGKVNRNHNKKKRELFITIFDRYVKPRDYASSPVVSQKRVGGLLIPLVTSVSQRCSGTAVLKAAPRAMDKAHRTMLTLLACSCSKIPDN</sequence>
<dbReference type="AlphaFoldDB" id="A0A2M4D359"/>
<protein>
    <submittedName>
        <fullName evidence="2">Putative secreted protein</fullName>
    </submittedName>
</protein>
<keyword evidence="1" id="KW-0732">Signal</keyword>